<feature type="domain" description="ATP-grasp" evidence="2">
    <location>
        <begin position="119"/>
        <end position="297"/>
    </location>
</feature>
<dbReference type="Proteomes" id="UP001529235">
    <property type="component" value="Unassembled WGS sequence"/>
</dbReference>
<dbReference type="EMBL" id="JASNVW010000001">
    <property type="protein sequence ID" value="MDK6027989.1"/>
    <property type="molecule type" value="Genomic_DNA"/>
</dbReference>
<dbReference type="Gene3D" id="3.30.470.20">
    <property type="entry name" value="ATP-grasp fold, B domain"/>
    <property type="match status" value="1"/>
</dbReference>
<name>A0ABD4Z458_9CREN</name>
<evidence type="ECO:0000256" key="1">
    <source>
        <dbReference type="PROSITE-ProRule" id="PRU00409"/>
    </source>
</evidence>
<dbReference type="InterPro" id="IPR036412">
    <property type="entry name" value="HAD-like_sf"/>
</dbReference>
<evidence type="ECO:0000313" key="4">
    <source>
        <dbReference type="Proteomes" id="UP001529235"/>
    </source>
</evidence>
<evidence type="ECO:0000259" key="2">
    <source>
        <dbReference type="PROSITE" id="PS50975"/>
    </source>
</evidence>
<dbReference type="SUPFAM" id="SSF56059">
    <property type="entry name" value="Glutathione synthetase ATP-binding domain-like"/>
    <property type="match status" value="1"/>
</dbReference>
<evidence type="ECO:0000313" key="3">
    <source>
        <dbReference type="EMBL" id="MDK6027989.1"/>
    </source>
</evidence>
<organism evidence="3 4">
    <name type="scientific">Ignisphaera cupida</name>
    <dbReference type="NCBI Taxonomy" id="3050454"/>
    <lineage>
        <taxon>Archaea</taxon>
        <taxon>Thermoproteota</taxon>
        <taxon>Thermoprotei</taxon>
        <taxon>Desulfurococcales</taxon>
        <taxon>Desulfurococcaceae</taxon>
        <taxon>Ignisphaera</taxon>
    </lineage>
</organism>
<keyword evidence="1" id="KW-0547">Nucleotide-binding</keyword>
<dbReference type="GO" id="GO:0005524">
    <property type="term" value="F:ATP binding"/>
    <property type="evidence" value="ECO:0007669"/>
    <property type="project" value="UniProtKB-UniRule"/>
</dbReference>
<accession>A0ABD4Z458</accession>
<sequence length="606" mass="69198">MKSKCVVVASIASRKSVAIAKSIKSLLNVKVVGISHTFHPHIFSRVFDYKYFYRVDRRGVVWPYIVASIAYKNGCEVVVPVDYADFTSFSKYVDMFRELKIAVAAPSYEDIVLASDRVRVVDKLASIAMFPKQVFIDNGHSFEKVYELLPPLVVKDLGEASNSTFHLDYESAAEEVFERAPCIVQEYVEGVARGYYALAFNGEPIIEFTHQRVVEYLPIGGASLYAKGPVKDPLLYAIGRRIVRALNWSGIIMIETRYVDESGTYYVIEINPKFWGSIDLSVTLGYHFPAILVSAYIYGVEKARELAGSLKVSRGEFIWGLDGLRYLVKIPSTWFYMAKNIFMNPLNSDTDFLDPAKNLVQILKAIERFGRESSNWRAYLESARNESRYWIKRFMQFVNSFERVVIFDLDSTLTLLPVQWRSVRARLMRLGLVMEWETINRAMVRLWRTDIEKFKMLSNIIEEEELKSLEKLSENNLYVPRDLLEKLAEETRVCVATKQSFKVAKLVVNKLGIAKYVDNIVGRDGDVGPEKIAMYLKCINGYENAKAVVIDDNIEYVVNAYRKGFTPMLASNNKYKIARVYRLGIPAGSTEKLVSFILHALSSLKQ</sequence>
<comment type="caution">
    <text evidence="3">The sequence shown here is derived from an EMBL/GenBank/DDBJ whole genome shotgun (WGS) entry which is preliminary data.</text>
</comment>
<dbReference type="SUPFAM" id="SSF56784">
    <property type="entry name" value="HAD-like"/>
    <property type="match status" value="1"/>
</dbReference>
<dbReference type="InterPro" id="IPR011761">
    <property type="entry name" value="ATP-grasp"/>
</dbReference>
<dbReference type="PROSITE" id="PS50975">
    <property type="entry name" value="ATP_GRASP"/>
    <property type="match status" value="1"/>
</dbReference>
<gene>
    <name evidence="3" type="ORF">QPL79_01235</name>
</gene>
<reference evidence="3 4" key="1">
    <citation type="submission" date="2023-05" db="EMBL/GenBank/DDBJ databases">
        <title>A new hyperthermophilic archaea 'Ignisphaera cupida' sp. nov. and description of the family 'Ignisphaeraceae' fam. nov.</title>
        <authorList>
            <person name="Podosokorskaya O.A."/>
            <person name="Elcheninov A.G."/>
            <person name="Klukina A."/>
            <person name="Merkel A.Y."/>
        </authorList>
    </citation>
    <scope>NUCLEOTIDE SEQUENCE [LARGE SCALE GENOMIC DNA]</scope>
    <source>
        <strain evidence="3 4">4213-co</strain>
    </source>
</reference>
<proteinExistence type="predicted"/>
<dbReference type="Gene3D" id="3.40.50.1000">
    <property type="entry name" value="HAD superfamily/HAD-like"/>
    <property type="match status" value="1"/>
</dbReference>
<protein>
    <recommendedName>
        <fullName evidence="2">ATP-grasp domain-containing protein</fullName>
    </recommendedName>
</protein>
<dbReference type="AlphaFoldDB" id="A0ABD4Z458"/>
<keyword evidence="1" id="KW-0067">ATP-binding</keyword>
<dbReference type="RefSeq" id="WP_285272967.1">
    <property type="nucleotide sequence ID" value="NZ_JASNVW010000001.1"/>
</dbReference>
<keyword evidence="4" id="KW-1185">Reference proteome</keyword>
<dbReference type="InterPro" id="IPR023214">
    <property type="entry name" value="HAD_sf"/>
</dbReference>